<dbReference type="PANTHER" id="PTHR33121:SF70">
    <property type="entry name" value="SIGNALING PROTEIN YKOW"/>
    <property type="match status" value="1"/>
</dbReference>
<evidence type="ECO:0000313" key="5">
    <source>
        <dbReference type="EMBL" id="MBR7621402.1"/>
    </source>
</evidence>
<dbReference type="PROSITE" id="PS50887">
    <property type="entry name" value="GGDEF"/>
    <property type="match status" value="1"/>
</dbReference>
<evidence type="ECO:0000313" key="6">
    <source>
        <dbReference type="Proteomes" id="UP000622580"/>
    </source>
</evidence>
<dbReference type="EMBL" id="JAGSGD010000001">
    <property type="protein sequence ID" value="MBR7621402.1"/>
    <property type="molecule type" value="Genomic_DNA"/>
</dbReference>
<dbReference type="AlphaFoldDB" id="A0A941D3V7"/>
<feature type="domain" description="GGDEF" evidence="4">
    <location>
        <begin position="388"/>
        <end position="517"/>
    </location>
</feature>
<dbReference type="SUPFAM" id="SSF103190">
    <property type="entry name" value="Sensory domain-like"/>
    <property type="match status" value="1"/>
</dbReference>
<dbReference type="Proteomes" id="UP000622580">
    <property type="component" value="Unassembled WGS sequence"/>
</dbReference>
<dbReference type="PANTHER" id="PTHR33121">
    <property type="entry name" value="CYCLIC DI-GMP PHOSPHODIESTERASE PDEF"/>
    <property type="match status" value="1"/>
</dbReference>
<dbReference type="SMART" id="SM00304">
    <property type="entry name" value="HAMP"/>
    <property type="match status" value="1"/>
</dbReference>
<dbReference type="GO" id="GO:0071111">
    <property type="term" value="F:cyclic-guanylate-specific phosphodiesterase activity"/>
    <property type="evidence" value="ECO:0007669"/>
    <property type="project" value="InterPro"/>
</dbReference>
<dbReference type="SMART" id="SM00267">
    <property type="entry name" value="GGDEF"/>
    <property type="match status" value="1"/>
</dbReference>
<evidence type="ECO:0000259" key="2">
    <source>
        <dbReference type="PROSITE" id="PS50883"/>
    </source>
</evidence>
<dbReference type="CDD" id="cd06225">
    <property type="entry name" value="HAMP"/>
    <property type="match status" value="1"/>
</dbReference>
<dbReference type="InterPro" id="IPR029150">
    <property type="entry name" value="dCache_3"/>
</dbReference>
<dbReference type="InterPro" id="IPR029787">
    <property type="entry name" value="Nucleotide_cyclase"/>
</dbReference>
<dbReference type="InterPro" id="IPR000160">
    <property type="entry name" value="GGDEF_dom"/>
</dbReference>
<dbReference type="SUPFAM" id="SSF158472">
    <property type="entry name" value="HAMP domain-like"/>
    <property type="match status" value="1"/>
</dbReference>
<feature type="domain" description="EAL" evidence="2">
    <location>
        <begin position="526"/>
        <end position="776"/>
    </location>
</feature>
<dbReference type="Pfam" id="PF14827">
    <property type="entry name" value="dCache_3"/>
    <property type="match status" value="1"/>
</dbReference>
<keyword evidence="1" id="KW-1133">Transmembrane helix</keyword>
<dbReference type="InterPro" id="IPR035919">
    <property type="entry name" value="EAL_sf"/>
</dbReference>
<evidence type="ECO:0000259" key="3">
    <source>
        <dbReference type="PROSITE" id="PS50885"/>
    </source>
</evidence>
<keyword evidence="1" id="KW-0472">Membrane</keyword>
<evidence type="ECO:0000259" key="4">
    <source>
        <dbReference type="PROSITE" id="PS50887"/>
    </source>
</evidence>
<dbReference type="InterPro" id="IPR003660">
    <property type="entry name" value="HAMP_dom"/>
</dbReference>
<dbReference type="PROSITE" id="PS50885">
    <property type="entry name" value="HAMP"/>
    <property type="match status" value="1"/>
</dbReference>
<protein>
    <submittedName>
        <fullName evidence="5">EAL domain-containing protein</fullName>
    </submittedName>
</protein>
<dbReference type="SUPFAM" id="SSF141868">
    <property type="entry name" value="EAL domain-like"/>
    <property type="match status" value="1"/>
</dbReference>
<accession>A0A941D3V7</accession>
<dbReference type="SMART" id="SM00052">
    <property type="entry name" value="EAL"/>
    <property type="match status" value="1"/>
</dbReference>
<dbReference type="Pfam" id="PF00990">
    <property type="entry name" value="GGDEF"/>
    <property type="match status" value="1"/>
</dbReference>
<dbReference type="Pfam" id="PF00672">
    <property type="entry name" value="HAMP"/>
    <property type="match status" value="1"/>
</dbReference>
<dbReference type="Pfam" id="PF00563">
    <property type="entry name" value="EAL"/>
    <property type="match status" value="1"/>
</dbReference>
<reference evidence="5" key="1">
    <citation type="submission" date="2021-04" db="EMBL/GenBank/DDBJ databases">
        <title>Draft genome assembly of strain Phenylobacterium sp. 20VBR1 using MiniION and Illumina platforms.</title>
        <authorList>
            <person name="Thomas F.A."/>
            <person name="Krishnan K.P."/>
            <person name="Sinha R.K."/>
        </authorList>
    </citation>
    <scope>NUCLEOTIDE SEQUENCE</scope>
    <source>
        <strain evidence="5">20VBR1</strain>
    </source>
</reference>
<name>A0A941D3V7_9CAUL</name>
<dbReference type="InterPro" id="IPR050706">
    <property type="entry name" value="Cyclic-di-GMP_PDE-like"/>
</dbReference>
<proteinExistence type="predicted"/>
<dbReference type="Gene3D" id="3.20.20.450">
    <property type="entry name" value="EAL domain"/>
    <property type="match status" value="1"/>
</dbReference>
<comment type="caution">
    <text evidence="5">The sequence shown here is derived from an EMBL/GenBank/DDBJ whole genome shotgun (WGS) entry which is preliminary data.</text>
</comment>
<dbReference type="Gene3D" id="3.30.70.270">
    <property type="match status" value="1"/>
</dbReference>
<feature type="domain" description="HAMP" evidence="3">
    <location>
        <begin position="304"/>
        <end position="355"/>
    </location>
</feature>
<dbReference type="InterPro" id="IPR029151">
    <property type="entry name" value="Sensor-like_sf"/>
</dbReference>
<dbReference type="SUPFAM" id="SSF55073">
    <property type="entry name" value="Nucleotide cyclase"/>
    <property type="match status" value="1"/>
</dbReference>
<organism evidence="5 6">
    <name type="scientific">Phenylobacterium glaciei</name>
    <dbReference type="NCBI Taxonomy" id="2803784"/>
    <lineage>
        <taxon>Bacteria</taxon>
        <taxon>Pseudomonadati</taxon>
        <taxon>Pseudomonadota</taxon>
        <taxon>Alphaproteobacteria</taxon>
        <taxon>Caulobacterales</taxon>
        <taxon>Caulobacteraceae</taxon>
        <taxon>Phenylobacterium</taxon>
    </lineage>
</organism>
<dbReference type="Gene3D" id="6.10.340.10">
    <property type="match status" value="1"/>
</dbReference>
<dbReference type="GO" id="GO:0007165">
    <property type="term" value="P:signal transduction"/>
    <property type="evidence" value="ECO:0007669"/>
    <property type="project" value="InterPro"/>
</dbReference>
<feature type="transmembrane region" description="Helical" evidence="1">
    <location>
        <begin position="20"/>
        <end position="41"/>
    </location>
</feature>
<dbReference type="GO" id="GO:0016020">
    <property type="term" value="C:membrane"/>
    <property type="evidence" value="ECO:0007669"/>
    <property type="project" value="InterPro"/>
</dbReference>
<dbReference type="RefSeq" id="WP_215342544.1">
    <property type="nucleotide sequence ID" value="NZ_JAGSGD010000001.1"/>
</dbReference>
<sequence length="783" mass="85027">MEFVLRRLAMFKFLRTKLTLLYAALFGVTLILISVAVFSAISSAAQHQVRGELTASGTVFDRVWSLRSEQLRQGASLLSRDFGFREAVATRDHATIVSAMENLRARLRIDLAFIVGVDGQVTAADTSRLSLRADDLVAAMYESDSPSGIFVLDGTPYQMIAVPVMSPDLIGWVVFAARLDQTEMTALERLAAIPLDASVAHHTKDGWVTSEAISKADLADLGAFIDKATAAKSTAPRTLQTSAGKAIALVKPLPVLTGGETADLVLSYPLARAFGPYRPLLAIIAGSSLLGLLLVIYGSWTLAKSVTRPISALDEGARRLQRGEDAHVAVDSHDEIGRLAESFNIMATEIRERERRITHLAHHDAETGLPNRLSLEKGLDILRQPGDDGLFIAVLGVDRFAHVRGAIGYAPAAQVIREVGERLASLQPRGLVARLSTDVLALAFEAAGESAAEALMLHLLGDLEQPLHIGGDAIDVALTVGLAPVRPGDPPGAAIERANIGFDQARGSRRKIAFFDAEAYGDPSSNLALMSGMLWAIRSGHIELYHQPKFDLRSRTVNAVEGLVRWRHPTRGLLRPDLFIPMAEETGHIRTLTDWVLRQAIEDQAKLAKQGHMVEMSVNISGRLLGDRDFADLVDRLAPTAVGKLCFEITETAVIENPDIAFEVLDRFREAGVSISIDDFGTGLSSLAYLKQIRGQELKIDRSLIKDVTESQRDALIVRSTIDLAHSLGLKVTAEGVEKADAFQLLAAMGCDAIQGYLIAKPQPLNELLIFLRDDHETKRSFG</sequence>
<dbReference type="CDD" id="cd01948">
    <property type="entry name" value="EAL"/>
    <property type="match status" value="1"/>
</dbReference>
<keyword evidence="1" id="KW-0812">Transmembrane</keyword>
<evidence type="ECO:0000256" key="1">
    <source>
        <dbReference type="SAM" id="Phobius"/>
    </source>
</evidence>
<dbReference type="InterPro" id="IPR001633">
    <property type="entry name" value="EAL_dom"/>
</dbReference>
<dbReference type="PROSITE" id="PS50883">
    <property type="entry name" value="EAL"/>
    <property type="match status" value="1"/>
</dbReference>
<gene>
    <name evidence="5" type="ORF">JKL49_18560</name>
</gene>
<dbReference type="InterPro" id="IPR043128">
    <property type="entry name" value="Rev_trsase/Diguanyl_cyclase"/>
</dbReference>
<keyword evidence="6" id="KW-1185">Reference proteome</keyword>
<feature type="transmembrane region" description="Helical" evidence="1">
    <location>
        <begin position="280"/>
        <end position="300"/>
    </location>
</feature>